<evidence type="ECO:0000313" key="2">
    <source>
        <dbReference type="EMBL" id="CAD7245768.1"/>
    </source>
</evidence>
<name>A0A7R8XGG4_9CRUS</name>
<dbReference type="SUPFAM" id="SSF50978">
    <property type="entry name" value="WD40 repeat-like"/>
    <property type="match status" value="1"/>
</dbReference>
<keyword evidence="3" id="KW-1185">Reference proteome</keyword>
<dbReference type="OrthoDB" id="5980302at2759"/>
<reference evidence="2" key="1">
    <citation type="submission" date="2020-11" db="EMBL/GenBank/DDBJ databases">
        <authorList>
            <person name="Tran Van P."/>
        </authorList>
    </citation>
    <scope>NUCLEOTIDE SEQUENCE</scope>
</reference>
<dbReference type="SMART" id="SM00320">
    <property type="entry name" value="WD40"/>
    <property type="match status" value="2"/>
</dbReference>
<dbReference type="InterPro" id="IPR015943">
    <property type="entry name" value="WD40/YVTN_repeat-like_dom_sf"/>
</dbReference>
<dbReference type="Gene3D" id="2.130.10.10">
    <property type="entry name" value="YVTN repeat-like/Quinoprotein amine dehydrogenase"/>
    <property type="match status" value="1"/>
</dbReference>
<dbReference type="Proteomes" id="UP000677054">
    <property type="component" value="Unassembled WGS sequence"/>
</dbReference>
<organism evidence="2">
    <name type="scientific">Darwinula stevensoni</name>
    <dbReference type="NCBI Taxonomy" id="69355"/>
    <lineage>
        <taxon>Eukaryota</taxon>
        <taxon>Metazoa</taxon>
        <taxon>Ecdysozoa</taxon>
        <taxon>Arthropoda</taxon>
        <taxon>Crustacea</taxon>
        <taxon>Oligostraca</taxon>
        <taxon>Ostracoda</taxon>
        <taxon>Podocopa</taxon>
        <taxon>Podocopida</taxon>
        <taxon>Darwinulocopina</taxon>
        <taxon>Darwinuloidea</taxon>
        <taxon>Darwinulidae</taxon>
        <taxon>Darwinula</taxon>
    </lineage>
</organism>
<protein>
    <submittedName>
        <fullName evidence="2">Uncharacterized protein</fullName>
    </submittedName>
</protein>
<proteinExistence type="predicted"/>
<dbReference type="PROSITE" id="PS51257">
    <property type="entry name" value="PROKAR_LIPOPROTEIN"/>
    <property type="match status" value="1"/>
</dbReference>
<dbReference type="EMBL" id="LR900465">
    <property type="protein sequence ID" value="CAD7245768.1"/>
    <property type="molecule type" value="Genomic_DNA"/>
</dbReference>
<dbReference type="InterPro" id="IPR036322">
    <property type="entry name" value="WD40_repeat_dom_sf"/>
</dbReference>
<dbReference type="InterPro" id="IPR001680">
    <property type="entry name" value="WD40_rpt"/>
</dbReference>
<sequence length="314" mass="35310">MYFRRLEDDRVRFSLGKGVTCCDYSPSCNLIAGGCWDGGVLLWTPYSPETPFISLQSPGRLQDLAFIESTLFTLSRDARLCVWDTTNERLLRSTQLDFPARKVLGKHLEYPGRTVIPWGEERPPSLLLIGCCDYIAWISMDWVERNPDDQSQSSSSTTPKSLEQFDFDLDQHPSSNKTKLAPSRVRLSASENNLSRAQVPTASTAYRDKILTQMQRALEARPVRNVHPHTLQIFEAKRDGKGLRTSKWALPKIQTLRLAASTKASIHTAQCKQEASRDQVKAKVDQGYPYCALNVPDLTGDIHSSVSRSVSSQF</sequence>
<feature type="compositionally biased region" description="Polar residues" evidence="1">
    <location>
        <begin position="189"/>
        <end position="199"/>
    </location>
</feature>
<dbReference type="AlphaFoldDB" id="A0A7R8XGG4"/>
<gene>
    <name evidence="2" type="ORF">DSTB1V02_LOCUS5635</name>
</gene>
<dbReference type="EMBL" id="CAJPEV010000948">
    <property type="protein sequence ID" value="CAG0889701.1"/>
    <property type="molecule type" value="Genomic_DNA"/>
</dbReference>
<accession>A0A7R8XGG4</accession>
<feature type="region of interest" description="Disordered" evidence="1">
    <location>
        <begin position="167"/>
        <end position="199"/>
    </location>
</feature>
<evidence type="ECO:0000313" key="3">
    <source>
        <dbReference type="Proteomes" id="UP000677054"/>
    </source>
</evidence>
<evidence type="ECO:0000256" key="1">
    <source>
        <dbReference type="SAM" id="MobiDB-lite"/>
    </source>
</evidence>